<accession>A0A0A9EVT5</accession>
<reference evidence="1" key="2">
    <citation type="journal article" date="2015" name="Data Brief">
        <title>Shoot transcriptome of the giant reed, Arundo donax.</title>
        <authorList>
            <person name="Barrero R.A."/>
            <person name="Guerrero F.D."/>
            <person name="Moolhuijzen P."/>
            <person name="Goolsby J.A."/>
            <person name="Tidwell J."/>
            <person name="Bellgard S.E."/>
            <person name="Bellgard M.I."/>
        </authorList>
    </citation>
    <scope>NUCLEOTIDE SEQUENCE</scope>
    <source>
        <tissue evidence="1">Shoot tissue taken approximately 20 cm above the soil surface</tissue>
    </source>
</reference>
<sequence length="60" mass="6977">MLFQLGTLGSAMPSVQGFPNRRKPRFSRSLSRLGFTSERFTEPSYCSNFRFSVRFRKPVL</sequence>
<proteinExistence type="predicted"/>
<protein>
    <submittedName>
        <fullName evidence="1">Uncharacterized protein</fullName>
    </submittedName>
</protein>
<name>A0A0A9EVT5_ARUDO</name>
<organism evidence="1">
    <name type="scientific">Arundo donax</name>
    <name type="common">Giant reed</name>
    <name type="synonym">Donax arundinaceus</name>
    <dbReference type="NCBI Taxonomy" id="35708"/>
    <lineage>
        <taxon>Eukaryota</taxon>
        <taxon>Viridiplantae</taxon>
        <taxon>Streptophyta</taxon>
        <taxon>Embryophyta</taxon>
        <taxon>Tracheophyta</taxon>
        <taxon>Spermatophyta</taxon>
        <taxon>Magnoliopsida</taxon>
        <taxon>Liliopsida</taxon>
        <taxon>Poales</taxon>
        <taxon>Poaceae</taxon>
        <taxon>PACMAD clade</taxon>
        <taxon>Arundinoideae</taxon>
        <taxon>Arundineae</taxon>
        <taxon>Arundo</taxon>
    </lineage>
</organism>
<dbReference type="EMBL" id="GBRH01197773">
    <property type="protein sequence ID" value="JAE00123.1"/>
    <property type="molecule type" value="Transcribed_RNA"/>
</dbReference>
<dbReference type="AlphaFoldDB" id="A0A0A9EVT5"/>
<evidence type="ECO:0000313" key="1">
    <source>
        <dbReference type="EMBL" id="JAE00123.1"/>
    </source>
</evidence>
<reference evidence="1" key="1">
    <citation type="submission" date="2014-09" db="EMBL/GenBank/DDBJ databases">
        <authorList>
            <person name="Magalhaes I.L.F."/>
            <person name="Oliveira U."/>
            <person name="Santos F.R."/>
            <person name="Vidigal T.H.D.A."/>
            <person name="Brescovit A.D."/>
            <person name="Santos A.J."/>
        </authorList>
    </citation>
    <scope>NUCLEOTIDE SEQUENCE</scope>
    <source>
        <tissue evidence="1">Shoot tissue taken approximately 20 cm above the soil surface</tissue>
    </source>
</reference>